<accession>A0AAD7RAJ3</accession>
<evidence type="ECO:0000313" key="1">
    <source>
        <dbReference type="EMBL" id="KAJ8372854.1"/>
    </source>
</evidence>
<evidence type="ECO:0000313" key="2">
    <source>
        <dbReference type="Proteomes" id="UP001221898"/>
    </source>
</evidence>
<gene>
    <name evidence="1" type="ORF">AAFF_G00276270</name>
</gene>
<dbReference type="Proteomes" id="UP001221898">
    <property type="component" value="Unassembled WGS sequence"/>
</dbReference>
<proteinExistence type="predicted"/>
<sequence length="84" mass="9516">MEQGTQHPPRSCQVLQTGARSAGPWCWTRRKAAEDAGAEMKASAWHRAASAHVCRQRGLRAGTWNTDASRRRGFCLLRFVRFFL</sequence>
<comment type="caution">
    <text evidence="1">The sequence shown here is derived from an EMBL/GenBank/DDBJ whole genome shotgun (WGS) entry which is preliminary data.</text>
</comment>
<name>A0AAD7RAJ3_9TELE</name>
<organism evidence="1 2">
    <name type="scientific">Aldrovandia affinis</name>
    <dbReference type="NCBI Taxonomy" id="143900"/>
    <lineage>
        <taxon>Eukaryota</taxon>
        <taxon>Metazoa</taxon>
        <taxon>Chordata</taxon>
        <taxon>Craniata</taxon>
        <taxon>Vertebrata</taxon>
        <taxon>Euteleostomi</taxon>
        <taxon>Actinopterygii</taxon>
        <taxon>Neopterygii</taxon>
        <taxon>Teleostei</taxon>
        <taxon>Notacanthiformes</taxon>
        <taxon>Halosauridae</taxon>
        <taxon>Aldrovandia</taxon>
    </lineage>
</organism>
<reference evidence="1" key="1">
    <citation type="journal article" date="2023" name="Science">
        <title>Genome structures resolve the early diversification of teleost fishes.</title>
        <authorList>
            <person name="Parey E."/>
            <person name="Louis A."/>
            <person name="Montfort J."/>
            <person name="Bouchez O."/>
            <person name="Roques C."/>
            <person name="Iampietro C."/>
            <person name="Lluch J."/>
            <person name="Castinel A."/>
            <person name="Donnadieu C."/>
            <person name="Desvignes T."/>
            <person name="Floi Bucao C."/>
            <person name="Jouanno E."/>
            <person name="Wen M."/>
            <person name="Mejri S."/>
            <person name="Dirks R."/>
            <person name="Jansen H."/>
            <person name="Henkel C."/>
            <person name="Chen W.J."/>
            <person name="Zahm M."/>
            <person name="Cabau C."/>
            <person name="Klopp C."/>
            <person name="Thompson A.W."/>
            <person name="Robinson-Rechavi M."/>
            <person name="Braasch I."/>
            <person name="Lecointre G."/>
            <person name="Bobe J."/>
            <person name="Postlethwait J.H."/>
            <person name="Berthelot C."/>
            <person name="Roest Crollius H."/>
            <person name="Guiguen Y."/>
        </authorList>
    </citation>
    <scope>NUCLEOTIDE SEQUENCE</scope>
    <source>
        <strain evidence="1">NC1722</strain>
    </source>
</reference>
<protein>
    <submittedName>
        <fullName evidence="1">Uncharacterized protein</fullName>
    </submittedName>
</protein>
<keyword evidence="2" id="KW-1185">Reference proteome</keyword>
<dbReference type="EMBL" id="JAINUG010000383">
    <property type="protein sequence ID" value="KAJ8372854.1"/>
    <property type="molecule type" value="Genomic_DNA"/>
</dbReference>
<dbReference type="AlphaFoldDB" id="A0AAD7RAJ3"/>